<dbReference type="SUPFAM" id="SSF54001">
    <property type="entry name" value="Cysteine proteinases"/>
    <property type="match status" value="1"/>
</dbReference>
<dbReference type="PROSITE" id="PS51443">
    <property type="entry name" value="PCS"/>
    <property type="match status" value="1"/>
</dbReference>
<dbReference type="InterPro" id="IPR040409">
    <property type="entry name" value="PCS-like"/>
</dbReference>
<dbReference type="InterPro" id="IPR038765">
    <property type="entry name" value="Papain-like_cys_pep_sf"/>
</dbReference>
<gene>
    <name evidence="6" type="ORF">VP06_31780</name>
</gene>
<organism evidence="6 7">
    <name type="scientific">Methylobacterium aquaticum</name>
    <dbReference type="NCBI Taxonomy" id="270351"/>
    <lineage>
        <taxon>Bacteria</taxon>
        <taxon>Pseudomonadati</taxon>
        <taxon>Pseudomonadota</taxon>
        <taxon>Alphaproteobacteria</taxon>
        <taxon>Hyphomicrobiales</taxon>
        <taxon>Methylobacteriaceae</taxon>
        <taxon>Methylobacterium</taxon>
    </lineage>
</organism>
<keyword evidence="2" id="KW-0104">Cadmium</keyword>
<reference evidence="6 7" key="1">
    <citation type="submission" date="2015-03" db="EMBL/GenBank/DDBJ databases">
        <title>Genome sequencing of Methylobacterium aquaticum DSM16371 type strain.</title>
        <authorList>
            <person name="Chaudhry V."/>
            <person name="Patil P.B."/>
        </authorList>
    </citation>
    <scope>NUCLEOTIDE SEQUENCE [LARGE SCALE GENOMIC DNA]</scope>
    <source>
        <strain evidence="6 7">DSM 16371</strain>
    </source>
</reference>
<accession>A0A0J6UM60</accession>
<feature type="domain" description="Peptidase C83" evidence="5">
    <location>
        <begin position="1"/>
        <end position="243"/>
    </location>
</feature>
<keyword evidence="4" id="KW-0479">Metal-binding</keyword>
<dbReference type="Proteomes" id="UP000035929">
    <property type="component" value="Unassembled WGS sequence"/>
</dbReference>
<dbReference type="PANTHER" id="PTHR33447">
    <property type="entry name" value="GLUTATHIONE GAMMA-GLUTAMYLCYSTEINYLTRANSFERASE"/>
    <property type="match status" value="1"/>
</dbReference>
<evidence type="ECO:0000256" key="3">
    <source>
        <dbReference type="ARBA" id="ARBA00022679"/>
    </source>
</evidence>
<dbReference type="GO" id="GO:0016756">
    <property type="term" value="F:glutathione gamma-glutamylcysteinyltransferase activity"/>
    <property type="evidence" value="ECO:0007669"/>
    <property type="project" value="UniProtKB-EC"/>
</dbReference>
<dbReference type="Pfam" id="PF05023">
    <property type="entry name" value="Phytochelatin"/>
    <property type="match status" value="1"/>
</dbReference>
<proteinExistence type="predicted"/>
<comment type="caution">
    <text evidence="6">The sequence shown here is derived from an EMBL/GenBank/DDBJ whole genome shotgun (WGS) entry which is preliminary data.</text>
</comment>
<dbReference type="Gene3D" id="3.90.70.30">
    <property type="entry name" value="Phytochelatin synthase, N-terminal domain"/>
    <property type="match status" value="1"/>
</dbReference>
<dbReference type="GO" id="GO:0046872">
    <property type="term" value="F:metal ion binding"/>
    <property type="evidence" value="ECO:0007669"/>
    <property type="project" value="UniProtKB-KW"/>
</dbReference>
<evidence type="ECO:0000313" key="6">
    <source>
        <dbReference type="EMBL" id="KMO27096.1"/>
    </source>
</evidence>
<name>A0A0J6UM60_9HYPH</name>
<dbReference type="GO" id="GO:0046938">
    <property type="term" value="P:phytochelatin biosynthetic process"/>
    <property type="evidence" value="ECO:0007669"/>
    <property type="project" value="InterPro"/>
</dbReference>
<evidence type="ECO:0000313" key="7">
    <source>
        <dbReference type="Proteomes" id="UP000035929"/>
    </source>
</evidence>
<dbReference type="InterPro" id="IPR007719">
    <property type="entry name" value="PCS_N"/>
</dbReference>
<sequence length="258" mass="28430">MSAEQVRRGRSWKRHRPALVGAIVLAVGLAGAASLDSHRLRPNAYKSVVSIEARSDFHDPALLARAWARPVAAVYRRRPYEYQSNPSFCGPASVANLLRSLGVDFSQAEVLRGTPFQPWFGILVNGLTLEDLAELIRVRLDRQVRVVRDLSLPAFREALASGNDPGKRLIVNFHRGPLFGRGAGHFSPILGYLPDKDLVFVCDVNGDYRPVLVESERLWRAVATVDMASGKARGLLVIETALPAERGRAGQTETIRSE</sequence>
<evidence type="ECO:0000256" key="4">
    <source>
        <dbReference type="ARBA" id="ARBA00022723"/>
    </source>
</evidence>
<evidence type="ECO:0000259" key="5">
    <source>
        <dbReference type="PROSITE" id="PS51443"/>
    </source>
</evidence>
<evidence type="ECO:0000256" key="2">
    <source>
        <dbReference type="ARBA" id="ARBA00022539"/>
    </source>
</evidence>
<dbReference type="EMBL" id="LABX01000350">
    <property type="protein sequence ID" value="KMO27096.1"/>
    <property type="molecule type" value="Genomic_DNA"/>
</dbReference>
<dbReference type="AlphaFoldDB" id="A0A0J6UM60"/>
<keyword evidence="3" id="KW-0808">Transferase</keyword>
<dbReference type="OrthoDB" id="8219159at2"/>
<dbReference type="GO" id="GO:0010038">
    <property type="term" value="P:response to metal ion"/>
    <property type="evidence" value="ECO:0007669"/>
    <property type="project" value="InterPro"/>
</dbReference>
<protein>
    <recommendedName>
        <fullName evidence="1">glutathione gamma-glutamylcysteinyltransferase</fullName>
        <ecNumber evidence="1">2.3.2.15</ecNumber>
    </recommendedName>
</protein>
<dbReference type="PATRIC" id="fig|270351.6.peg.5124"/>
<dbReference type="EC" id="2.3.2.15" evidence="1"/>
<dbReference type="RefSeq" id="WP_048467798.1">
    <property type="nucleotide sequence ID" value="NZ_LABX01000350.1"/>
</dbReference>
<evidence type="ECO:0000256" key="1">
    <source>
        <dbReference type="ARBA" id="ARBA00012468"/>
    </source>
</evidence>
<dbReference type="InterPro" id="IPR038156">
    <property type="entry name" value="PCS_N_sf"/>
</dbReference>